<dbReference type="InterPro" id="IPR029147">
    <property type="entry name" value="CFAP77"/>
</dbReference>
<dbReference type="Pfam" id="PF14825">
    <property type="entry name" value="CFAP77"/>
    <property type="match status" value="1"/>
</dbReference>
<dbReference type="PANTHER" id="PTHR28617:SF1">
    <property type="entry name" value="CILIA- AND FLAGELLA-ASSOCIATED PROTEIN 77"/>
    <property type="match status" value="1"/>
</dbReference>
<name>A0A8D1DBH1_PIG</name>
<dbReference type="Ensembl" id="ENSSSCT00040011572.1">
    <property type="protein sequence ID" value="ENSSSCP00040004383.1"/>
    <property type="gene ID" value="ENSSSCG00040008907.1"/>
</dbReference>
<dbReference type="Proteomes" id="UP000694722">
    <property type="component" value="Unplaced"/>
</dbReference>
<dbReference type="AlphaFoldDB" id="A0A8D1DBH1"/>
<evidence type="ECO:0000313" key="3">
    <source>
        <dbReference type="Proteomes" id="UP000694722"/>
    </source>
</evidence>
<evidence type="ECO:0000256" key="1">
    <source>
        <dbReference type="SAM" id="Phobius"/>
    </source>
</evidence>
<proteinExistence type="predicted"/>
<evidence type="ECO:0008006" key="4">
    <source>
        <dbReference type="Google" id="ProtNLM"/>
    </source>
</evidence>
<organism evidence="2 3">
    <name type="scientific">Sus scrofa</name>
    <name type="common">Pig</name>
    <dbReference type="NCBI Taxonomy" id="9823"/>
    <lineage>
        <taxon>Eukaryota</taxon>
        <taxon>Metazoa</taxon>
        <taxon>Chordata</taxon>
        <taxon>Craniata</taxon>
        <taxon>Vertebrata</taxon>
        <taxon>Euteleostomi</taxon>
        <taxon>Mammalia</taxon>
        <taxon>Eutheria</taxon>
        <taxon>Laurasiatheria</taxon>
        <taxon>Artiodactyla</taxon>
        <taxon>Suina</taxon>
        <taxon>Suidae</taxon>
        <taxon>Sus</taxon>
    </lineage>
</organism>
<accession>A0A8D1DBH1</accession>
<reference evidence="2" key="1">
    <citation type="submission" date="2025-08" db="UniProtKB">
        <authorList>
            <consortium name="Ensembl"/>
        </authorList>
    </citation>
    <scope>IDENTIFICATION</scope>
</reference>
<feature type="transmembrane region" description="Helical" evidence="1">
    <location>
        <begin position="154"/>
        <end position="177"/>
    </location>
</feature>
<keyword evidence="1" id="KW-0472">Membrane</keyword>
<evidence type="ECO:0000313" key="2">
    <source>
        <dbReference type="Ensembl" id="ENSSSCP00040004383.1"/>
    </source>
</evidence>
<sequence>MNRGAVKAGLVTARENFNYHQLKDIRISDQDDRRLKREPPSLPPNMTFGIRARPSTPFFDLLQHRYQQLWVQEQKATQKAIKLEKKHKVTLGPLYETRSSQLRKYKPPVRLDALWHMPHFQKVSLASDCPRPRGTTLTGPGLYLSSRQRSSVGFFPMTSITTTATVVIIAIAIANIFEPSLRASTELCFIDSFHSWKWGAAAITLISQPGNVENAGEGSLGLKPG</sequence>
<keyword evidence="1" id="KW-0812">Transmembrane</keyword>
<keyword evidence="1" id="KW-1133">Transmembrane helix</keyword>
<dbReference type="PANTHER" id="PTHR28617">
    <property type="entry name" value="CILIA- AND FLAGELLA-ASSOCIATED PROTEIN 77"/>
    <property type="match status" value="1"/>
</dbReference>
<protein>
    <recommendedName>
        <fullName evidence="4">Cilia and flagella associated protein 77</fullName>
    </recommendedName>
</protein>